<name>A0ABW3UW18_9BACL</name>
<feature type="transmembrane region" description="Helical" evidence="2">
    <location>
        <begin position="12"/>
        <end position="33"/>
    </location>
</feature>
<dbReference type="RefSeq" id="WP_345586472.1">
    <property type="nucleotide sequence ID" value="NZ_BAABJG010000004.1"/>
</dbReference>
<feature type="transmembrane region" description="Helical" evidence="2">
    <location>
        <begin position="104"/>
        <end position="125"/>
    </location>
</feature>
<comment type="caution">
    <text evidence="4">The sequence shown here is derived from an EMBL/GenBank/DDBJ whole genome shotgun (WGS) entry which is preliminary data.</text>
</comment>
<keyword evidence="5" id="KW-1185">Reference proteome</keyword>
<dbReference type="Pfam" id="PF09990">
    <property type="entry name" value="DUF2231"/>
    <property type="match status" value="1"/>
</dbReference>
<gene>
    <name evidence="4" type="ORF">ACFQ4B_30540</name>
</gene>
<dbReference type="Proteomes" id="UP001597180">
    <property type="component" value="Unassembled WGS sequence"/>
</dbReference>
<accession>A0ABW3UW18</accession>
<feature type="domain" description="DUF2231" evidence="3">
    <location>
        <begin position="7"/>
        <end position="130"/>
    </location>
</feature>
<keyword evidence="2" id="KW-0812">Transmembrane</keyword>
<evidence type="ECO:0000259" key="3">
    <source>
        <dbReference type="Pfam" id="PF09990"/>
    </source>
</evidence>
<feature type="compositionally biased region" description="Low complexity" evidence="1">
    <location>
        <begin position="154"/>
        <end position="166"/>
    </location>
</feature>
<sequence>MDYLMKNMHFIFIHIPIAMLIFSFVFDILAVALKKKDWHTAAILCLVVGTLGAIAAVWTGPDIPNPAIQKHALYGKITMVLFILLTALRLWFHWRKKAETGSRPAYLAAAFIGVLLVSYTGHLGGQMVHKEKGPMQRPNGQPAMQGGPVTNGTAPASSPASGKPAP</sequence>
<evidence type="ECO:0000313" key="4">
    <source>
        <dbReference type="EMBL" id="MFD1224454.1"/>
    </source>
</evidence>
<feature type="transmembrane region" description="Helical" evidence="2">
    <location>
        <begin position="72"/>
        <end position="92"/>
    </location>
</feature>
<reference evidence="5" key="1">
    <citation type="journal article" date="2019" name="Int. J. Syst. Evol. Microbiol.">
        <title>The Global Catalogue of Microorganisms (GCM) 10K type strain sequencing project: providing services to taxonomists for standard genome sequencing and annotation.</title>
        <authorList>
            <consortium name="The Broad Institute Genomics Platform"/>
            <consortium name="The Broad Institute Genome Sequencing Center for Infectious Disease"/>
            <person name="Wu L."/>
            <person name="Ma J."/>
        </authorList>
    </citation>
    <scope>NUCLEOTIDE SEQUENCE [LARGE SCALE GENOMIC DNA]</scope>
    <source>
        <strain evidence="5">CCUG 53270</strain>
    </source>
</reference>
<evidence type="ECO:0000256" key="1">
    <source>
        <dbReference type="SAM" id="MobiDB-lite"/>
    </source>
</evidence>
<dbReference type="EMBL" id="JBHTLU010000045">
    <property type="protein sequence ID" value="MFD1224454.1"/>
    <property type="molecule type" value="Genomic_DNA"/>
</dbReference>
<protein>
    <submittedName>
        <fullName evidence="4">DUF2231 domain-containing protein</fullName>
    </submittedName>
</protein>
<organism evidence="4 5">
    <name type="scientific">Paenibacillus vulneris</name>
    <dbReference type="NCBI Taxonomy" id="1133364"/>
    <lineage>
        <taxon>Bacteria</taxon>
        <taxon>Bacillati</taxon>
        <taxon>Bacillota</taxon>
        <taxon>Bacilli</taxon>
        <taxon>Bacillales</taxon>
        <taxon>Paenibacillaceae</taxon>
        <taxon>Paenibacillus</taxon>
    </lineage>
</organism>
<feature type="transmembrane region" description="Helical" evidence="2">
    <location>
        <begin position="40"/>
        <end position="60"/>
    </location>
</feature>
<keyword evidence="2" id="KW-1133">Transmembrane helix</keyword>
<dbReference type="InterPro" id="IPR019251">
    <property type="entry name" value="DUF2231_TM"/>
</dbReference>
<proteinExistence type="predicted"/>
<feature type="region of interest" description="Disordered" evidence="1">
    <location>
        <begin position="128"/>
        <end position="166"/>
    </location>
</feature>
<keyword evidence="2" id="KW-0472">Membrane</keyword>
<evidence type="ECO:0000313" key="5">
    <source>
        <dbReference type="Proteomes" id="UP001597180"/>
    </source>
</evidence>
<evidence type="ECO:0000256" key="2">
    <source>
        <dbReference type="SAM" id="Phobius"/>
    </source>
</evidence>